<protein>
    <submittedName>
        <fullName evidence="2">VOC family protein</fullName>
    </submittedName>
</protein>
<feature type="domain" description="VOC" evidence="1">
    <location>
        <begin position="4"/>
        <end position="119"/>
    </location>
</feature>
<accession>A0A939PMG1</accession>
<reference evidence="2" key="1">
    <citation type="submission" date="2021-03" db="EMBL/GenBank/DDBJ databases">
        <authorList>
            <person name="Kanchanasin P."/>
            <person name="Saeng-In P."/>
            <person name="Phongsopitanun W."/>
            <person name="Yuki M."/>
            <person name="Kudo T."/>
            <person name="Ohkuma M."/>
            <person name="Tanasupawat S."/>
        </authorList>
    </citation>
    <scope>NUCLEOTIDE SEQUENCE</scope>
    <source>
        <strain evidence="2">GKU 128</strain>
    </source>
</reference>
<organism evidence="2 3">
    <name type="scientific">Actinomadura barringtoniae</name>
    <dbReference type="NCBI Taxonomy" id="1427535"/>
    <lineage>
        <taxon>Bacteria</taxon>
        <taxon>Bacillati</taxon>
        <taxon>Actinomycetota</taxon>
        <taxon>Actinomycetes</taxon>
        <taxon>Streptosporangiales</taxon>
        <taxon>Thermomonosporaceae</taxon>
        <taxon>Actinomadura</taxon>
    </lineage>
</organism>
<name>A0A939PMG1_9ACTN</name>
<dbReference type="RefSeq" id="WP_208263230.1">
    <property type="nucleotide sequence ID" value="NZ_JAGEOJ010000031.1"/>
</dbReference>
<dbReference type="PANTHER" id="PTHR36503:SF1">
    <property type="entry name" value="BLR2520 PROTEIN"/>
    <property type="match status" value="1"/>
</dbReference>
<dbReference type="Proteomes" id="UP000669179">
    <property type="component" value="Unassembled WGS sequence"/>
</dbReference>
<proteinExistence type="predicted"/>
<evidence type="ECO:0000313" key="2">
    <source>
        <dbReference type="EMBL" id="MBO2455000.1"/>
    </source>
</evidence>
<dbReference type="EMBL" id="JAGEOJ010000031">
    <property type="protein sequence ID" value="MBO2455000.1"/>
    <property type="molecule type" value="Genomic_DNA"/>
</dbReference>
<dbReference type="AlphaFoldDB" id="A0A939PMG1"/>
<keyword evidence="3" id="KW-1185">Reference proteome</keyword>
<dbReference type="PROSITE" id="PS51819">
    <property type="entry name" value="VOC"/>
    <property type="match status" value="1"/>
</dbReference>
<dbReference type="InterPro" id="IPR004360">
    <property type="entry name" value="Glyas_Fos-R_dOase_dom"/>
</dbReference>
<evidence type="ECO:0000259" key="1">
    <source>
        <dbReference type="PROSITE" id="PS51819"/>
    </source>
</evidence>
<evidence type="ECO:0000313" key="3">
    <source>
        <dbReference type="Proteomes" id="UP000669179"/>
    </source>
</evidence>
<dbReference type="InterPro" id="IPR029068">
    <property type="entry name" value="Glyas_Bleomycin-R_OHBP_Dase"/>
</dbReference>
<comment type="caution">
    <text evidence="2">The sequence shown here is derived from an EMBL/GenBank/DDBJ whole genome shotgun (WGS) entry which is preliminary data.</text>
</comment>
<dbReference type="Gene3D" id="3.10.180.10">
    <property type="entry name" value="2,3-Dihydroxybiphenyl 1,2-Dioxygenase, domain 1"/>
    <property type="match status" value="1"/>
</dbReference>
<dbReference type="SUPFAM" id="SSF54593">
    <property type="entry name" value="Glyoxalase/Bleomycin resistance protein/Dihydroxybiphenyl dioxygenase"/>
    <property type="match status" value="1"/>
</dbReference>
<dbReference type="InterPro" id="IPR037523">
    <property type="entry name" value="VOC_core"/>
</dbReference>
<dbReference type="PANTHER" id="PTHR36503">
    <property type="entry name" value="BLR2520 PROTEIN"/>
    <property type="match status" value="1"/>
</dbReference>
<sequence>MRPRINLITLGVPDLAAARRFYVEGLGWEPSYEVEDEIVFIQIGPGLLLGLFADADTSPGPSPMTLAQNVDGEEEVVEVVARAERAGATVLKVPRPAPYGGFHGYFADPAGFRWEIAYNPGFSVSPDGEVTIKRD</sequence>
<dbReference type="Pfam" id="PF00903">
    <property type="entry name" value="Glyoxalase"/>
    <property type="match status" value="1"/>
</dbReference>
<gene>
    <name evidence="2" type="ORF">J4573_48490</name>
</gene>